<evidence type="ECO:0000259" key="7">
    <source>
        <dbReference type="Pfam" id="PF00892"/>
    </source>
</evidence>
<dbReference type="InterPro" id="IPR050638">
    <property type="entry name" value="AA-Vitamin_Transporters"/>
</dbReference>
<comment type="subcellular location">
    <subcellularLocation>
        <location evidence="1">Membrane</location>
        <topology evidence="1">Multi-pass membrane protein</topology>
    </subcellularLocation>
</comment>
<evidence type="ECO:0000256" key="3">
    <source>
        <dbReference type="ARBA" id="ARBA00022692"/>
    </source>
</evidence>
<keyword evidence="5 6" id="KW-0472">Membrane</keyword>
<comment type="similarity">
    <text evidence="2">Belongs to the EamA transporter family.</text>
</comment>
<dbReference type="Proteomes" id="UP001519289">
    <property type="component" value="Unassembled WGS sequence"/>
</dbReference>
<reference evidence="8 9" key="1">
    <citation type="submission" date="2021-03" db="EMBL/GenBank/DDBJ databases">
        <title>Genomic Encyclopedia of Type Strains, Phase IV (KMG-IV): sequencing the most valuable type-strain genomes for metagenomic binning, comparative biology and taxonomic classification.</title>
        <authorList>
            <person name="Goeker M."/>
        </authorList>
    </citation>
    <scope>NUCLEOTIDE SEQUENCE [LARGE SCALE GENOMIC DNA]</scope>
    <source>
        <strain evidence="8 9">DSM 27138</strain>
    </source>
</reference>
<dbReference type="PANTHER" id="PTHR32322:SF2">
    <property type="entry name" value="EAMA DOMAIN-CONTAINING PROTEIN"/>
    <property type="match status" value="1"/>
</dbReference>
<protein>
    <submittedName>
        <fullName evidence="8">Drug/metabolite transporter (DMT)-like permease</fullName>
    </submittedName>
</protein>
<dbReference type="InterPro" id="IPR037185">
    <property type="entry name" value="EmrE-like"/>
</dbReference>
<dbReference type="Pfam" id="PF00892">
    <property type="entry name" value="EamA"/>
    <property type="match status" value="2"/>
</dbReference>
<feature type="domain" description="EamA" evidence="7">
    <location>
        <begin position="10"/>
        <end position="145"/>
    </location>
</feature>
<evidence type="ECO:0000313" key="8">
    <source>
        <dbReference type="EMBL" id="MBP2016793.1"/>
    </source>
</evidence>
<dbReference type="Gene3D" id="1.10.3730.20">
    <property type="match status" value="1"/>
</dbReference>
<dbReference type="PANTHER" id="PTHR32322">
    <property type="entry name" value="INNER MEMBRANE TRANSPORTER"/>
    <property type="match status" value="1"/>
</dbReference>
<keyword evidence="9" id="KW-1185">Reference proteome</keyword>
<feature type="transmembrane region" description="Helical" evidence="6">
    <location>
        <begin position="9"/>
        <end position="29"/>
    </location>
</feature>
<sequence length="317" mass="32893">MSPVHGRRLLGDLLVIAGASLWGTLGIVVKSLYESGLSTEVIVTVRATLATVLLLALLGTIRPALLRVHLRDVPLFALYGLVSVAAFNLLYFATIQRLSVAAAAVLMYTAPAFVAVASYLTLGEPLTRTKVTALVLTLVGCALVARAYEPDTFRGQALGLLTGLGSGFTYGMYSVFGKHALKRYKTWTVQVYALAAGALPLLLLYGREAAVTVVRSPQGIPGLLYLALVTTLGAYGLYLAGLQRVEASRASIISTIEPVIAALLGFWVLHESLSLAQVAGIVLVLVSAIVLNLPAETSGAAAEGGGAAADGGSVSGD</sequence>
<dbReference type="InterPro" id="IPR000620">
    <property type="entry name" value="EamA_dom"/>
</dbReference>
<evidence type="ECO:0000256" key="6">
    <source>
        <dbReference type="SAM" id="Phobius"/>
    </source>
</evidence>
<feature type="transmembrane region" description="Helical" evidence="6">
    <location>
        <begin position="98"/>
        <end position="119"/>
    </location>
</feature>
<feature type="transmembrane region" description="Helical" evidence="6">
    <location>
        <begin position="275"/>
        <end position="293"/>
    </location>
</feature>
<feature type="transmembrane region" description="Helical" evidence="6">
    <location>
        <begin position="187"/>
        <end position="206"/>
    </location>
</feature>
<dbReference type="SUPFAM" id="SSF103481">
    <property type="entry name" value="Multidrug resistance efflux transporter EmrE"/>
    <property type="match status" value="2"/>
</dbReference>
<evidence type="ECO:0000256" key="4">
    <source>
        <dbReference type="ARBA" id="ARBA00022989"/>
    </source>
</evidence>
<evidence type="ECO:0000313" key="9">
    <source>
        <dbReference type="Proteomes" id="UP001519289"/>
    </source>
</evidence>
<evidence type="ECO:0000256" key="5">
    <source>
        <dbReference type="ARBA" id="ARBA00023136"/>
    </source>
</evidence>
<feature type="transmembrane region" description="Helical" evidence="6">
    <location>
        <begin position="131"/>
        <end position="148"/>
    </location>
</feature>
<feature type="transmembrane region" description="Helical" evidence="6">
    <location>
        <begin position="250"/>
        <end position="269"/>
    </location>
</feature>
<evidence type="ECO:0000256" key="2">
    <source>
        <dbReference type="ARBA" id="ARBA00007362"/>
    </source>
</evidence>
<dbReference type="RefSeq" id="WP_209464941.1">
    <property type="nucleotide sequence ID" value="NZ_JAGGLG010000001.1"/>
</dbReference>
<keyword evidence="4 6" id="KW-1133">Transmembrane helix</keyword>
<organism evidence="8 9">
    <name type="scientific">Symbiobacterium terraclitae</name>
    <dbReference type="NCBI Taxonomy" id="557451"/>
    <lineage>
        <taxon>Bacteria</taxon>
        <taxon>Bacillati</taxon>
        <taxon>Bacillota</taxon>
        <taxon>Clostridia</taxon>
        <taxon>Eubacteriales</taxon>
        <taxon>Symbiobacteriaceae</taxon>
        <taxon>Symbiobacterium</taxon>
    </lineage>
</organism>
<feature type="transmembrane region" description="Helical" evidence="6">
    <location>
        <begin position="218"/>
        <end position="238"/>
    </location>
</feature>
<proteinExistence type="inferred from homology"/>
<feature type="transmembrane region" description="Helical" evidence="6">
    <location>
        <begin position="73"/>
        <end position="92"/>
    </location>
</feature>
<feature type="domain" description="EamA" evidence="7">
    <location>
        <begin position="158"/>
        <end position="292"/>
    </location>
</feature>
<gene>
    <name evidence="8" type="ORF">J2Z79_000166</name>
</gene>
<comment type="caution">
    <text evidence="8">The sequence shown here is derived from an EMBL/GenBank/DDBJ whole genome shotgun (WGS) entry which is preliminary data.</text>
</comment>
<keyword evidence="3 6" id="KW-0812">Transmembrane</keyword>
<name>A0ABS4JMM8_9FIRM</name>
<feature type="transmembrane region" description="Helical" evidence="6">
    <location>
        <begin position="154"/>
        <end position="175"/>
    </location>
</feature>
<evidence type="ECO:0000256" key="1">
    <source>
        <dbReference type="ARBA" id="ARBA00004141"/>
    </source>
</evidence>
<dbReference type="EMBL" id="JAGGLG010000001">
    <property type="protein sequence ID" value="MBP2016793.1"/>
    <property type="molecule type" value="Genomic_DNA"/>
</dbReference>
<accession>A0ABS4JMM8</accession>
<feature type="transmembrane region" description="Helical" evidence="6">
    <location>
        <begin position="41"/>
        <end position="61"/>
    </location>
</feature>